<organism evidence="4 5">
    <name type="scientific">Acidisoma cellulosilyticum</name>
    <dbReference type="NCBI Taxonomy" id="2802395"/>
    <lineage>
        <taxon>Bacteria</taxon>
        <taxon>Pseudomonadati</taxon>
        <taxon>Pseudomonadota</taxon>
        <taxon>Alphaproteobacteria</taxon>
        <taxon>Acetobacterales</taxon>
        <taxon>Acidocellaceae</taxon>
        <taxon>Acidisoma</taxon>
    </lineage>
</organism>
<keyword evidence="1" id="KW-0328">Glycosyltransferase</keyword>
<dbReference type="InterPro" id="IPR051199">
    <property type="entry name" value="LPS_LOS_Heptosyltrfase"/>
</dbReference>
<dbReference type="Pfam" id="PF01075">
    <property type="entry name" value="Glyco_transf_9"/>
    <property type="match status" value="1"/>
</dbReference>
<evidence type="ECO:0000313" key="5">
    <source>
        <dbReference type="Proteomes" id="UP000721844"/>
    </source>
</evidence>
<dbReference type="Gene3D" id="3.40.50.2000">
    <property type="entry name" value="Glycogen Phosphorylase B"/>
    <property type="match status" value="1"/>
</dbReference>
<protein>
    <submittedName>
        <fullName evidence="4">Autotransporter strand-loop-strand O-heptosyltransferase</fullName>
    </submittedName>
</protein>
<gene>
    <name evidence="4" type="ORF">ACELLULO517_20745</name>
</gene>
<dbReference type="GO" id="GO:0009244">
    <property type="term" value="P:lipopolysaccharide core region biosynthetic process"/>
    <property type="evidence" value="ECO:0007669"/>
    <property type="project" value="TreeGrafter"/>
</dbReference>
<dbReference type="EMBL" id="JAESVA010000008">
    <property type="protein sequence ID" value="MCB8882685.1"/>
    <property type="molecule type" value="Genomic_DNA"/>
</dbReference>
<evidence type="ECO:0000313" key="4">
    <source>
        <dbReference type="EMBL" id="MCB8882685.1"/>
    </source>
</evidence>
<feature type="domain" description="Autotransproter heptosyltransferase TibC/BAHTCr-like N-terminal" evidence="3">
    <location>
        <begin position="24"/>
        <end position="87"/>
    </location>
</feature>
<dbReference type="PANTHER" id="PTHR30160">
    <property type="entry name" value="TETRAACYLDISACCHARIDE 4'-KINASE-RELATED"/>
    <property type="match status" value="1"/>
</dbReference>
<dbReference type="Pfam" id="PF21129">
    <property type="entry name" value="TibC_1st"/>
    <property type="match status" value="1"/>
</dbReference>
<dbReference type="InterPro" id="IPR049327">
    <property type="entry name" value="TibC/BAHTCr-like_N"/>
</dbReference>
<proteinExistence type="predicted"/>
<evidence type="ECO:0000259" key="3">
    <source>
        <dbReference type="Pfam" id="PF21129"/>
    </source>
</evidence>
<comment type="caution">
    <text evidence="4">The sequence shown here is derived from an EMBL/GenBank/DDBJ whole genome shotgun (WGS) entry which is preliminary data.</text>
</comment>
<keyword evidence="5" id="KW-1185">Reference proteome</keyword>
<dbReference type="NCBIfam" id="TIGR04414">
    <property type="entry name" value="hepto_Aah_TibC"/>
    <property type="match status" value="1"/>
</dbReference>
<dbReference type="GO" id="GO:0005829">
    <property type="term" value="C:cytosol"/>
    <property type="evidence" value="ECO:0007669"/>
    <property type="project" value="TreeGrafter"/>
</dbReference>
<dbReference type="InterPro" id="IPR002201">
    <property type="entry name" value="Glyco_trans_9"/>
</dbReference>
<dbReference type="SUPFAM" id="SSF53756">
    <property type="entry name" value="UDP-Glycosyltransferase/glycogen phosphorylase"/>
    <property type="match status" value="1"/>
</dbReference>
<dbReference type="InterPro" id="IPR030929">
    <property type="entry name" value="Aah/TibC-like"/>
</dbReference>
<evidence type="ECO:0000256" key="1">
    <source>
        <dbReference type="ARBA" id="ARBA00022676"/>
    </source>
</evidence>
<dbReference type="Proteomes" id="UP000721844">
    <property type="component" value="Unassembled WGS sequence"/>
</dbReference>
<name>A0A963Z4F5_9PROT</name>
<keyword evidence="2" id="KW-0808">Transferase</keyword>
<dbReference type="PANTHER" id="PTHR30160:SF1">
    <property type="entry name" value="LIPOPOLYSACCHARIDE 1,2-N-ACETYLGLUCOSAMINETRANSFERASE-RELATED"/>
    <property type="match status" value="1"/>
</dbReference>
<dbReference type="AlphaFoldDB" id="A0A963Z4F5"/>
<sequence>MTQTSLRLAGNAQVAVPELPTQIGPHGIRFDFNEGCRVLLPETGLRVELHDLDTHSLLFNQIGTAGGMVVSSKKYFIRFGIKVWRGDELIFAHNYDAADRPVLARMEVGGLGDQIAWIGHAAAFAAQHRCRLTCVVKRPVIALFQDAYPHLRFVTVDEVDANGFYATYKLFIFYNDHNNDWQPTDYRQTGLCRTAAYMLGLPVEEKRPAIVSDSGGPPITEPYVVIATQATTQNKYWNNPHGWRELVVFLKSAGYRVVCIDLERTNGRGMVWNHMPHGVEDQTGNRPLTERVRWLRHAAFFVGLSSGLSWLAWAAHCPVVLISGFTHPINEFYTPYRVINYNVCNSCSNDIRLQLDPSDFLWCPRHKDTARMFECGKSISVGQVKAMIRTIPHFLGNGGTV</sequence>
<reference evidence="4 5" key="1">
    <citation type="journal article" date="2021" name="Microorganisms">
        <title>Acidisoma silvae sp. nov. and Acidisomacellulosilytica sp. nov., Two Acidophilic Bacteria Isolated from Decaying Wood, Hydrolyzing Cellulose and Producing Poly-3-hydroxybutyrate.</title>
        <authorList>
            <person name="Mieszkin S."/>
            <person name="Pouder E."/>
            <person name="Uroz S."/>
            <person name="Simon-Colin C."/>
            <person name="Alain K."/>
        </authorList>
    </citation>
    <scope>NUCLEOTIDE SEQUENCE [LARGE SCALE GENOMIC DNA]</scope>
    <source>
        <strain evidence="4 5">HW T5.17</strain>
    </source>
</reference>
<evidence type="ECO:0000256" key="2">
    <source>
        <dbReference type="ARBA" id="ARBA00022679"/>
    </source>
</evidence>
<dbReference type="GO" id="GO:0008713">
    <property type="term" value="F:ADP-heptose-lipopolysaccharide heptosyltransferase activity"/>
    <property type="evidence" value="ECO:0007669"/>
    <property type="project" value="TreeGrafter"/>
</dbReference>
<accession>A0A963Z4F5</accession>